<dbReference type="Gene3D" id="1.25.40.10">
    <property type="entry name" value="Tetratricopeptide repeat domain"/>
    <property type="match status" value="1"/>
</dbReference>
<evidence type="ECO:0000256" key="3">
    <source>
        <dbReference type="SAM" id="MobiDB-lite"/>
    </source>
</evidence>
<accession>E6ZZL0</accession>
<name>E6ZZL0_SPORE</name>
<dbReference type="PROSITE" id="PS50005">
    <property type="entry name" value="TPR"/>
    <property type="match status" value="1"/>
</dbReference>
<dbReference type="Pfam" id="PF12937">
    <property type="entry name" value="F-box-like"/>
    <property type="match status" value="1"/>
</dbReference>
<dbReference type="SUPFAM" id="SSF81383">
    <property type="entry name" value="F-box domain"/>
    <property type="match status" value="1"/>
</dbReference>
<keyword evidence="6" id="KW-1185">Reference proteome</keyword>
<evidence type="ECO:0000259" key="4">
    <source>
        <dbReference type="PROSITE" id="PS50181"/>
    </source>
</evidence>
<feature type="domain" description="F-box" evidence="4">
    <location>
        <begin position="161"/>
        <end position="208"/>
    </location>
</feature>
<keyword evidence="1" id="KW-0802">TPR repeat</keyword>
<dbReference type="InterPro" id="IPR011990">
    <property type="entry name" value="TPR-like_helical_dom_sf"/>
</dbReference>
<feature type="repeat" description="TPR" evidence="1">
    <location>
        <begin position="70"/>
        <end position="103"/>
    </location>
</feature>
<dbReference type="eggNOG" id="ENOG502TM44">
    <property type="taxonomic scope" value="Eukaryota"/>
</dbReference>
<feature type="region of interest" description="Disordered" evidence="3">
    <location>
        <begin position="563"/>
        <end position="592"/>
    </location>
</feature>
<dbReference type="Gene3D" id="3.80.10.10">
    <property type="entry name" value="Ribonuclease Inhibitor"/>
    <property type="match status" value="1"/>
</dbReference>
<dbReference type="HOGENOM" id="CLU_411718_0_0_1"/>
<dbReference type="PANTHER" id="PTHR20933:SF4">
    <property type="entry name" value="F-BOX INVOLVED IN POLYQ PATHOGENESIS, ISOFORM A"/>
    <property type="match status" value="1"/>
</dbReference>
<dbReference type="InterPro" id="IPR036047">
    <property type="entry name" value="F-box-like_dom_sf"/>
</dbReference>
<keyword evidence="2" id="KW-0175">Coiled coil</keyword>
<feature type="coiled-coil region" evidence="2">
    <location>
        <begin position="13"/>
        <end position="40"/>
    </location>
</feature>
<dbReference type="VEuPathDB" id="FungiDB:sr13369"/>
<organism evidence="5 6">
    <name type="scientific">Sporisorium reilianum (strain SRZ2)</name>
    <name type="common">Maize head smut fungus</name>
    <dbReference type="NCBI Taxonomy" id="999809"/>
    <lineage>
        <taxon>Eukaryota</taxon>
        <taxon>Fungi</taxon>
        <taxon>Dikarya</taxon>
        <taxon>Basidiomycota</taxon>
        <taxon>Ustilaginomycotina</taxon>
        <taxon>Ustilaginomycetes</taxon>
        <taxon>Ustilaginales</taxon>
        <taxon>Ustilaginaceae</taxon>
        <taxon>Sporisorium</taxon>
    </lineage>
</organism>
<evidence type="ECO:0000313" key="5">
    <source>
        <dbReference type="EMBL" id="CBQ72690.1"/>
    </source>
</evidence>
<proteinExistence type="predicted"/>
<evidence type="ECO:0000313" key="6">
    <source>
        <dbReference type="Proteomes" id="UP000008867"/>
    </source>
</evidence>
<dbReference type="AlphaFoldDB" id="E6ZZL0"/>
<feature type="compositionally biased region" description="Polar residues" evidence="3">
    <location>
        <begin position="571"/>
        <end position="588"/>
    </location>
</feature>
<dbReference type="SUPFAM" id="SSF48452">
    <property type="entry name" value="TPR-like"/>
    <property type="match status" value="1"/>
</dbReference>
<protein>
    <recommendedName>
        <fullName evidence="4">F-box domain-containing protein</fullName>
    </recommendedName>
</protein>
<dbReference type="EMBL" id="FQ311470">
    <property type="protein sequence ID" value="CBQ72690.1"/>
    <property type="molecule type" value="Genomic_DNA"/>
</dbReference>
<dbReference type="Proteomes" id="UP000008867">
    <property type="component" value="Chromosome 5"/>
</dbReference>
<evidence type="ECO:0000256" key="2">
    <source>
        <dbReference type="SAM" id="Coils"/>
    </source>
</evidence>
<reference evidence="5 6" key="1">
    <citation type="journal article" date="2010" name="Science">
        <title>Pathogenicity determinants in smut fungi revealed by genome comparison.</title>
        <authorList>
            <person name="Schirawski J."/>
            <person name="Mannhaupt G."/>
            <person name="Muench K."/>
            <person name="Brefort T."/>
            <person name="Schipper K."/>
            <person name="Doehlemann G."/>
            <person name="Di Stasio M."/>
            <person name="Roessel N."/>
            <person name="Mendoza-Mendoza A."/>
            <person name="Pester D."/>
            <person name="Mueller O."/>
            <person name="Winterberg B."/>
            <person name="Meyer E."/>
            <person name="Ghareeb H."/>
            <person name="Wollenberg T."/>
            <person name="Muensterkoetter M."/>
            <person name="Wong P."/>
            <person name="Walter M."/>
            <person name="Stukenbrock E."/>
            <person name="Gueldener U."/>
            <person name="Kahmann R."/>
        </authorList>
    </citation>
    <scope>NUCLEOTIDE SEQUENCE [LARGE SCALE GENOMIC DNA]</scope>
    <source>
        <strain evidence="6">SRZ2</strain>
    </source>
</reference>
<dbReference type="GO" id="GO:0031398">
    <property type="term" value="P:positive regulation of protein ubiquitination"/>
    <property type="evidence" value="ECO:0007669"/>
    <property type="project" value="TreeGrafter"/>
</dbReference>
<dbReference type="InterPro" id="IPR032675">
    <property type="entry name" value="LRR_dom_sf"/>
</dbReference>
<dbReference type="PANTHER" id="PTHR20933">
    <property type="entry name" value="F-BOX ONLY PROTEIN 33"/>
    <property type="match status" value="1"/>
</dbReference>
<dbReference type="PROSITE" id="PS50181">
    <property type="entry name" value="FBOX"/>
    <property type="match status" value="1"/>
</dbReference>
<evidence type="ECO:0000256" key="1">
    <source>
        <dbReference type="PROSITE-ProRule" id="PRU00339"/>
    </source>
</evidence>
<dbReference type="InterPro" id="IPR001810">
    <property type="entry name" value="F-box_dom"/>
</dbReference>
<gene>
    <name evidence="5" type="ORF">sr13369</name>
</gene>
<dbReference type="OrthoDB" id="2884925at2759"/>
<sequence length="644" mass="73361">MPDSRRAPSRSESSKATQQNDLLEERLANAEQAAAIALDTFAYDELILVATEALKHRPQTQSKAVIKSRKNLLWARSHAYHHQNRYELALRDAKAALRIDPDDVAAYIRAAVLLCNTGHNAQAFSCLDTAQSLAIKYESTTRALWLSRIERQRRTVSGSSRCLIDNLPNEIFVEIASHLDVADRTSMSQTCRLWRHMLISAPSLWTSLTLTTKDKRMGVALAQEWIRYILMRSERANHALERVAFLQLFPEKLLEKVCGILRQSAASLKHIEIPTSQESICYERLYRHCPRLTSLVFKPKADVKLPDNAVEACPHIPALKETDKVEPFSLESLHVDPRSRVARFLDKHLHEAHTVIGYNPFLDFEVGSTQETQTDLSLADHLEEWKLEAPIAYERIGAPPLSVTFPRLTKLSRFKPHYRSQLKLTFPNLLDLEYDADCTLLHCPDNLVHVLKTSPMLRSITFTFGVLLARHAQVREALFNLHHLEELNMAAMDTQGHDMVSEQLLPRAVSSESGQIEVSVPWPKLRFLSLDAQSTDLNKLAFSFAVRERLELGDNLAQAKHEAAEWLQPPRSRSTPAVSPFQRGSTSSDRTKVYRSLHGPRLKGDLDSFRLRELWLVNVDEISDNILEVLDCITDFLRVEYRRL</sequence>
<dbReference type="SMART" id="SM00256">
    <property type="entry name" value="FBOX"/>
    <property type="match status" value="1"/>
</dbReference>
<dbReference type="InterPro" id="IPR019734">
    <property type="entry name" value="TPR_rpt"/>
</dbReference>